<dbReference type="InterPro" id="IPR036778">
    <property type="entry name" value="OHCU_decarboxylase_sf"/>
</dbReference>
<keyword evidence="10" id="KW-1185">Reference proteome</keyword>
<evidence type="ECO:0000256" key="2">
    <source>
        <dbReference type="ARBA" id="ARBA00004754"/>
    </source>
</evidence>
<evidence type="ECO:0000313" key="10">
    <source>
        <dbReference type="Proteomes" id="UP000630887"/>
    </source>
</evidence>
<reference evidence="9 10" key="1">
    <citation type="submission" date="2021-01" db="EMBL/GenBank/DDBJ databases">
        <title>Whole genome shotgun sequence of Catellatospora coxensis NBRC 107359.</title>
        <authorList>
            <person name="Komaki H."/>
            <person name="Tamura T."/>
        </authorList>
    </citation>
    <scope>NUCLEOTIDE SEQUENCE [LARGE SCALE GENOMIC DNA]</scope>
    <source>
        <strain evidence="9 10">NBRC 107359</strain>
    </source>
</reference>
<keyword evidence="4" id="KW-0659">Purine metabolism</keyword>
<dbReference type="PANTHER" id="PTHR43466:SF1">
    <property type="entry name" value="2-OXO-4-HYDROXY-4-CARBOXY-5-UREIDOIMIDAZOLINE DECARBOXYLASE-RELATED"/>
    <property type="match status" value="1"/>
</dbReference>
<comment type="catalytic activity">
    <reaction evidence="1">
        <text>5-hydroxy-2-oxo-4-ureido-2,5-dihydro-1H-imidazole-5-carboxylate + H(+) = (S)-allantoin + CO2</text>
        <dbReference type="Rhea" id="RHEA:26301"/>
        <dbReference type="ChEBI" id="CHEBI:15378"/>
        <dbReference type="ChEBI" id="CHEBI:15678"/>
        <dbReference type="ChEBI" id="CHEBI:16526"/>
        <dbReference type="ChEBI" id="CHEBI:58639"/>
        <dbReference type="EC" id="4.1.1.97"/>
    </reaction>
</comment>
<gene>
    <name evidence="9" type="ORF">Cco03nite_37640</name>
</gene>
<dbReference type="InterPro" id="IPR018020">
    <property type="entry name" value="OHCU_decarboxylase"/>
</dbReference>
<dbReference type="GO" id="GO:0006144">
    <property type="term" value="P:purine nucleobase metabolic process"/>
    <property type="evidence" value="ECO:0007669"/>
    <property type="project" value="UniProtKB-KW"/>
</dbReference>
<keyword evidence="6" id="KW-0456">Lyase</keyword>
<keyword evidence="5" id="KW-0210">Decarboxylase</keyword>
<sequence>MSPAEFNALPAPDAERELLTCNASSAWARAVTAGRPYASLGELREVAAGAVAALSWPDVRQALDAHPRIGERAAGAGREAAWSRREQSGAASADEQTAAALVEANRAYEDRFGHVFLIFASGKSADEMLAAARRRLANDEAAERDVVRRELTAITLLRLDRLFGT</sequence>
<comment type="caution">
    <text evidence="9">The sequence shown here is derived from an EMBL/GenBank/DDBJ whole genome shotgun (WGS) entry which is preliminary data.</text>
</comment>
<evidence type="ECO:0000256" key="1">
    <source>
        <dbReference type="ARBA" id="ARBA00001163"/>
    </source>
</evidence>
<feature type="region of interest" description="Disordered" evidence="7">
    <location>
        <begin position="73"/>
        <end position="94"/>
    </location>
</feature>
<dbReference type="EMBL" id="BONI01000030">
    <property type="protein sequence ID" value="GIG07064.1"/>
    <property type="molecule type" value="Genomic_DNA"/>
</dbReference>
<dbReference type="AlphaFoldDB" id="A0A8J3KXC5"/>
<dbReference type="RefSeq" id="WP_203693413.1">
    <property type="nucleotide sequence ID" value="NZ_BAAALC010000005.1"/>
</dbReference>
<evidence type="ECO:0000256" key="5">
    <source>
        <dbReference type="ARBA" id="ARBA00022793"/>
    </source>
</evidence>
<proteinExistence type="predicted"/>
<dbReference type="Proteomes" id="UP000630887">
    <property type="component" value="Unassembled WGS sequence"/>
</dbReference>
<protein>
    <recommendedName>
        <fullName evidence="3">2-oxo-4-hydroxy-4-carboxy-5-ureidoimidazoline decarboxylase</fullName>
        <ecNumber evidence="3">4.1.1.97</ecNumber>
    </recommendedName>
</protein>
<dbReference type="GO" id="GO:0051997">
    <property type="term" value="F:2-oxo-4-hydroxy-4-carboxy-5-ureidoimidazoline decarboxylase activity"/>
    <property type="evidence" value="ECO:0007669"/>
    <property type="project" value="UniProtKB-EC"/>
</dbReference>
<organism evidence="9 10">
    <name type="scientific">Catellatospora coxensis</name>
    <dbReference type="NCBI Taxonomy" id="310354"/>
    <lineage>
        <taxon>Bacteria</taxon>
        <taxon>Bacillati</taxon>
        <taxon>Actinomycetota</taxon>
        <taxon>Actinomycetes</taxon>
        <taxon>Micromonosporales</taxon>
        <taxon>Micromonosporaceae</taxon>
        <taxon>Catellatospora</taxon>
    </lineage>
</organism>
<evidence type="ECO:0000256" key="4">
    <source>
        <dbReference type="ARBA" id="ARBA00022631"/>
    </source>
</evidence>
<dbReference type="EC" id="4.1.1.97" evidence="3"/>
<evidence type="ECO:0000259" key="8">
    <source>
        <dbReference type="Pfam" id="PF09349"/>
    </source>
</evidence>
<dbReference type="InterPro" id="IPR017595">
    <property type="entry name" value="OHCU_decarboxylase-2"/>
</dbReference>
<dbReference type="NCBIfam" id="NF010372">
    <property type="entry name" value="PRK13798.1"/>
    <property type="match status" value="1"/>
</dbReference>
<evidence type="ECO:0000256" key="6">
    <source>
        <dbReference type="ARBA" id="ARBA00023239"/>
    </source>
</evidence>
<feature type="domain" description="Oxo-4-hydroxy-4-carboxy-5-ureidoimidazoline decarboxylase" evidence="8">
    <location>
        <begin position="7"/>
        <end position="160"/>
    </location>
</feature>
<dbReference type="Gene3D" id="1.10.3330.10">
    <property type="entry name" value="Oxo-4-hydroxy-4-carboxy-5-ureidoimidazoline decarboxylase"/>
    <property type="match status" value="1"/>
</dbReference>
<dbReference type="SUPFAM" id="SSF158694">
    <property type="entry name" value="UraD-Like"/>
    <property type="match status" value="1"/>
</dbReference>
<accession>A0A8J3KXC5</accession>
<dbReference type="PANTHER" id="PTHR43466">
    <property type="entry name" value="2-OXO-4-HYDROXY-4-CARBOXY-5-UREIDOIMIDAZOLINE DECARBOXYLASE-RELATED"/>
    <property type="match status" value="1"/>
</dbReference>
<evidence type="ECO:0000256" key="3">
    <source>
        <dbReference type="ARBA" id="ARBA00012257"/>
    </source>
</evidence>
<dbReference type="NCBIfam" id="TIGR03180">
    <property type="entry name" value="UraD_2"/>
    <property type="match status" value="1"/>
</dbReference>
<comment type="pathway">
    <text evidence="2">Purine metabolism; urate degradation; (S)-allantoin from urate: step 3/3.</text>
</comment>
<evidence type="ECO:0000256" key="7">
    <source>
        <dbReference type="SAM" id="MobiDB-lite"/>
    </source>
</evidence>
<dbReference type="Pfam" id="PF09349">
    <property type="entry name" value="OHCU_decarbox"/>
    <property type="match status" value="1"/>
</dbReference>
<dbReference type="GO" id="GO:0019628">
    <property type="term" value="P:urate catabolic process"/>
    <property type="evidence" value="ECO:0007669"/>
    <property type="project" value="TreeGrafter"/>
</dbReference>
<evidence type="ECO:0000313" key="9">
    <source>
        <dbReference type="EMBL" id="GIG07064.1"/>
    </source>
</evidence>
<name>A0A8J3KXC5_9ACTN</name>